<dbReference type="EMBL" id="JAIULA010000002">
    <property type="protein sequence ID" value="MCP0886043.1"/>
    <property type="molecule type" value="Genomic_DNA"/>
</dbReference>
<dbReference type="SUPFAM" id="SSF46785">
    <property type="entry name" value="Winged helix' DNA-binding domain"/>
    <property type="match status" value="1"/>
</dbReference>
<accession>A0A9X2FK85</accession>
<dbReference type="RefSeq" id="WP_253358962.1">
    <property type="nucleotide sequence ID" value="NZ_JAIULA010000002.1"/>
</dbReference>
<dbReference type="PANTHER" id="PTHR33164:SF57">
    <property type="entry name" value="MARR-FAMILY TRANSCRIPTIONAL REGULATOR"/>
    <property type="match status" value="1"/>
</dbReference>
<dbReference type="AlphaFoldDB" id="A0A9X2FK85"/>
<dbReference type="Gene3D" id="1.10.10.10">
    <property type="entry name" value="Winged helix-like DNA-binding domain superfamily/Winged helix DNA-binding domain"/>
    <property type="match status" value="1"/>
</dbReference>
<dbReference type="InterPro" id="IPR036388">
    <property type="entry name" value="WH-like_DNA-bd_sf"/>
</dbReference>
<proteinExistence type="predicted"/>
<reference evidence="2 3" key="1">
    <citation type="journal article" date="2023" name="Int. J. Syst. Evol. Microbiol.">
        <title>Ligilactobacillus ubinensis sp. nov., a novel species isolated from the wild ferment of a durian fruit (Durio zibethinus).</title>
        <authorList>
            <person name="Heng Y.C."/>
            <person name="Menon N."/>
            <person name="Chen B."/>
            <person name="Loo B.Z.L."/>
            <person name="Wong G.W.J."/>
            <person name="Lim A.C.H."/>
            <person name="Silvaraju S."/>
            <person name="Kittelmann S."/>
        </authorList>
    </citation>
    <scope>NUCLEOTIDE SEQUENCE [LARGE SCALE GENOMIC DNA]</scope>
    <source>
        <strain evidence="2 3">WILCCON 0076</strain>
    </source>
</reference>
<dbReference type="InterPro" id="IPR036390">
    <property type="entry name" value="WH_DNA-bd_sf"/>
</dbReference>
<organism evidence="2 3">
    <name type="scientific">Ligilactobacillus ubinensis</name>
    <dbReference type="NCBI Taxonomy" id="2876789"/>
    <lineage>
        <taxon>Bacteria</taxon>
        <taxon>Bacillati</taxon>
        <taxon>Bacillota</taxon>
        <taxon>Bacilli</taxon>
        <taxon>Lactobacillales</taxon>
        <taxon>Lactobacillaceae</taxon>
        <taxon>Ligilactobacillus</taxon>
    </lineage>
</organism>
<name>A0A9X2FK85_9LACO</name>
<feature type="domain" description="HTH marR-type" evidence="1">
    <location>
        <begin position="4"/>
        <end position="136"/>
    </location>
</feature>
<dbReference type="Proteomes" id="UP001139006">
    <property type="component" value="Unassembled WGS sequence"/>
</dbReference>
<evidence type="ECO:0000313" key="3">
    <source>
        <dbReference type="Proteomes" id="UP001139006"/>
    </source>
</evidence>
<dbReference type="SMART" id="SM00347">
    <property type="entry name" value="HTH_MARR"/>
    <property type="match status" value="1"/>
</dbReference>
<dbReference type="Pfam" id="PF12802">
    <property type="entry name" value="MarR_2"/>
    <property type="match status" value="1"/>
</dbReference>
<protein>
    <recommendedName>
        <fullName evidence="1">HTH marR-type domain-containing protein</fullName>
    </recommendedName>
</protein>
<evidence type="ECO:0000259" key="1">
    <source>
        <dbReference type="PROSITE" id="PS50995"/>
    </source>
</evidence>
<gene>
    <name evidence="2" type="ORF">LB941_01670</name>
</gene>
<dbReference type="InterPro" id="IPR039422">
    <property type="entry name" value="MarR/SlyA-like"/>
</dbReference>
<keyword evidence="3" id="KW-1185">Reference proteome</keyword>
<dbReference type="GO" id="GO:0006950">
    <property type="term" value="P:response to stress"/>
    <property type="evidence" value="ECO:0007669"/>
    <property type="project" value="TreeGrafter"/>
</dbReference>
<evidence type="ECO:0000313" key="2">
    <source>
        <dbReference type="EMBL" id="MCP0886043.1"/>
    </source>
</evidence>
<sequence length="138" mass="15858">MVNEFNLQRQLIKLGNQLSNRRQKDLVRHDLTVNQSATLLYFADNPGNLIQDLKDYLCVSHQAAQKVVMKLRERQLLKTQISTNDNRTHPLYLTQTGERLVEQLQNNGQLAGQQVLAPLTELQKKQLTEIITLLLADK</sequence>
<dbReference type="InterPro" id="IPR000835">
    <property type="entry name" value="HTH_MarR-typ"/>
</dbReference>
<comment type="caution">
    <text evidence="2">The sequence shown here is derived from an EMBL/GenBank/DDBJ whole genome shotgun (WGS) entry which is preliminary data.</text>
</comment>
<dbReference type="PROSITE" id="PS50995">
    <property type="entry name" value="HTH_MARR_2"/>
    <property type="match status" value="1"/>
</dbReference>
<dbReference type="PANTHER" id="PTHR33164">
    <property type="entry name" value="TRANSCRIPTIONAL REGULATOR, MARR FAMILY"/>
    <property type="match status" value="1"/>
</dbReference>
<dbReference type="GO" id="GO:0003700">
    <property type="term" value="F:DNA-binding transcription factor activity"/>
    <property type="evidence" value="ECO:0007669"/>
    <property type="project" value="InterPro"/>
</dbReference>